<dbReference type="Gene3D" id="3.30.70.270">
    <property type="match status" value="1"/>
</dbReference>
<dbReference type="NCBIfam" id="TIGR00254">
    <property type="entry name" value="GGDEF"/>
    <property type="match status" value="1"/>
</dbReference>
<dbReference type="SMART" id="SM00091">
    <property type="entry name" value="PAS"/>
    <property type="match status" value="1"/>
</dbReference>
<dbReference type="SUPFAM" id="SSF55781">
    <property type="entry name" value="GAF domain-like"/>
    <property type="match status" value="1"/>
</dbReference>
<dbReference type="SUPFAM" id="SSF55073">
    <property type="entry name" value="Nucleotide cyclase"/>
    <property type="match status" value="1"/>
</dbReference>
<name>A0A4Z0NUH7_9HYPH</name>
<dbReference type="Pfam" id="PF00563">
    <property type="entry name" value="EAL"/>
    <property type="match status" value="1"/>
</dbReference>
<evidence type="ECO:0000313" key="5">
    <source>
        <dbReference type="Proteomes" id="UP000297535"/>
    </source>
</evidence>
<dbReference type="PROSITE" id="PS50887">
    <property type="entry name" value="GGDEF"/>
    <property type="match status" value="1"/>
</dbReference>
<dbReference type="InterPro" id="IPR043128">
    <property type="entry name" value="Rev_trsase/Diguanyl_cyclase"/>
</dbReference>
<dbReference type="SUPFAM" id="SSF141868">
    <property type="entry name" value="EAL domain-like"/>
    <property type="match status" value="1"/>
</dbReference>
<dbReference type="InterPro" id="IPR029787">
    <property type="entry name" value="Nucleotide_cyclase"/>
</dbReference>
<reference evidence="4 5" key="1">
    <citation type="submission" date="2019-04" db="EMBL/GenBank/DDBJ databases">
        <authorList>
            <person name="Feng G."/>
            <person name="Zhu H."/>
        </authorList>
    </citation>
    <scope>NUCLEOTIDE SEQUENCE [LARGE SCALE GENOMIC DNA]</scope>
    <source>
        <strain evidence="4 5">6HR-1</strain>
    </source>
</reference>
<dbReference type="Proteomes" id="UP000297535">
    <property type="component" value="Unassembled WGS sequence"/>
</dbReference>
<dbReference type="EMBL" id="SRLB01000004">
    <property type="protein sequence ID" value="TGE01155.1"/>
    <property type="molecule type" value="Genomic_DNA"/>
</dbReference>
<dbReference type="NCBIfam" id="TIGR00229">
    <property type="entry name" value="sensory_box"/>
    <property type="match status" value="1"/>
</dbReference>
<keyword evidence="5" id="KW-1185">Reference proteome</keyword>
<dbReference type="SMART" id="SM00052">
    <property type="entry name" value="EAL"/>
    <property type="match status" value="1"/>
</dbReference>
<dbReference type="CDD" id="cd01948">
    <property type="entry name" value="EAL"/>
    <property type="match status" value="1"/>
</dbReference>
<dbReference type="InterPro" id="IPR000014">
    <property type="entry name" value="PAS"/>
</dbReference>
<dbReference type="PANTHER" id="PTHR44757">
    <property type="entry name" value="DIGUANYLATE CYCLASE DGCP"/>
    <property type="match status" value="1"/>
</dbReference>
<dbReference type="InterPro" id="IPR013656">
    <property type="entry name" value="PAS_4"/>
</dbReference>
<feature type="domain" description="GGDEF" evidence="3">
    <location>
        <begin position="329"/>
        <end position="462"/>
    </location>
</feature>
<dbReference type="InterPro" id="IPR001633">
    <property type="entry name" value="EAL_dom"/>
</dbReference>
<evidence type="ECO:0000259" key="2">
    <source>
        <dbReference type="PROSITE" id="PS50883"/>
    </source>
</evidence>
<dbReference type="InterPro" id="IPR029016">
    <property type="entry name" value="GAF-like_dom_sf"/>
</dbReference>
<protein>
    <submittedName>
        <fullName evidence="4">GGDEF and EAL domain-containing protein</fullName>
    </submittedName>
</protein>
<dbReference type="InterPro" id="IPR035965">
    <property type="entry name" value="PAS-like_dom_sf"/>
</dbReference>
<dbReference type="Gene3D" id="3.30.450.40">
    <property type="match status" value="1"/>
</dbReference>
<dbReference type="PROSITE" id="PS50883">
    <property type="entry name" value="EAL"/>
    <property type="match status" value="1"/>
</dbReference>
<dbReference type="CDD" id="cd00130">
    <property type="entry name" value="PAS"/>
    <property type="match status" value="1"/>
</dbReference>
<dbReference type="Pfam" id="PF01590">
    <property type="entry name" value="GAF"/>
    <property type="match status" value="1"/>
</dbReference>
<dbReference type="Gene3D" id="3.20.20.450">
    <property type="entry name" value="EAL domain"/>
    <property type="match status" value="1"/>
</dbReference>
<dbReference type="PANTHER" id="PTHR44757:SF2">
    <property type="entry name" value="BIOFILM ARCHITECTURE MAINTENANCE PROTEIN MBAA"/>
    <property type="match status" value="1"/>
</dbReference>
<evidence type="ECO:0000313" key="4">
    <source>
        <dbReference type="EMBL" id="TGE01155.1"/>
    </source>
</evidence>
<organism evidence="4 5">
    <name type="scientific">Methylobacterium nonmethylotrophicum</name>
    <dbReference type="NCBI Taxonomy" id="1141884"/>
    <lineage>
        <taxon>Bacteria</taxon>
        <taxon>Pseudomonadati</taxon>
        <taxon>Pseudomonadota</taxon>
        <taxon>Alphaproteobacteria</taxon>
        <taxon>Hyphomicrobiales</taxon>
        <taxon>Methylobacteriaceae</taxon>
        <taxon>Methylobacterium</taxon>
    </lineage>
</organism>
<dbReference type="CDD" id="cd01949">
    <property type="entry name" value="GGDEF"/>
    <property type="match status" value="1"/>
</dbReference>
<dbReference type="Gene3D" id="3.30.450.20">
    <property type="entry name" value="PAS domain"/>
    <property type="match status" value="1"/>
</dbReference>
<feature type="domain" description="PAS" evidence="1">
    <location>
        <begin position="174"/>
        <end position="244"/>
    </location>
</feature>
<comment type="caution">
    <text evidence="4">The sequence shown here is derived from an EMBL/GenBank/DDBJ whole genome shotgun (WGS) entry which is preliminary data.</text>
</comment>
<evidence type="ECO:0000259" key="1">
    <source>
        <dbReference type="PROSITE" id="PS50112"/>
    </source>
</evidence>
<dbReference type="Pfam" id="PF00990">
    <property type="entry name" value="GGDEF"/>
    <property type="match status" value="1"/>
</dbReference>
<accession>A0A4Z0NUH7</accession>
<dbReference type="InterPro" id="IPR003018">
    <property type="entry name" value="GAF"/>
</dbReference>
<dbReference type="InterPro" id="IPR052155">
    <property type="entry name" value="Biofilm_reg_signaling"/>
</dbReference>
<dbReference type="OrthoDB" id="9814202at2"/>
<proteinExistence type="predicted"/>
<dbReference type="AlphaFoldDB" id="A0A4Z0NUH7"/>
<gene>
    <name evidence="4" type="ORF">EU555_06025</name>
</gene>
<dbReference type="InterPro" id="IPR035919">
    <property type="entry name" value="EAL_sf"/>
</dbReference>
<dbReference type="SUPFAM" id="SSF55785">
    <property type="entry name" value="PYP-like sensor domain (PAS domain)"/>
    <property type="match status" value="1"/>
</dbReference>
<dbReference type="InterPro" id="IPR000160">
    <property type="entry name" value="GGDEF_dom"/>
</dbReference>
<evidence type="ECO:0000259" key="3">
    <source>
        <dbReference type="PROSITE" id="PS50887"/>
    </source>
</evidence>
<dbReference type="Pfam" id="PF08448">
    <property type="entry name" value="PAS_4"/>
    <property type="match status" value="1"/>
</dbReference>
<dbReference type="SMART" id="SM00267">
    <property type="entry name" value="GGDEF"/>
    <property type="match status" value="1"/>
</dbReference>
<feature type="domain" description="EAL" evidence="2">
    <location>
        <begin position="471"/>
        <end position="724"/>
    </location>
</feature>
<sequence length="741" mass="80416">MPSSGSDVTPDDEGARLAALDGYAILDTAPEREFDDIVRMARRIFAVPIALVSFVAADRQFFKARIGLDLCQTDRAGSFCTHAILGHEVMVVPDARADARFAASPLVTGRPHVRFYAGAPLVTPDGFVVGSVCIKDEVPRTDFSDDQRRTLEDLGRLVMERLEARRLRLAGRDSRKQFESIAAVSPDAIICADGANRIVFWNKAAETIFGYAAAEALGQPLTLIVPSAFRAKHEAGLARAAAGHPTTLVGAVVTVPACRRGGEEFPIELSLSHWTEGGEHRFGAIVRDVTERVRAEERLKREAELDHLTGIANRKVLSDRMEEAGRDGAAATLLLIDLDGFKDVNDSLGHAAGDAVLTTVAARLSAEAGRDALVSRLGGDEFAVFLKGAADPVAGADLGRRLIAAVERPIEIDERCIYVGASVGIAVADAAGWESGALLGDTDLALYRAKAEGRSRVALFTPDLRAVARTRTSVSSGMREAWERGEFEMYYQPQVLLDTGAITGAEALIRWNHPDRGLVSPAAFLPVLEASLLAVPVSEWILRTACQQAAQWRRLGFARFRVGVNLFAAQFRTGDLPRVVGEILTDHGLPGDALELEITENIILRSDARINADLRELRALGVGIAFDDYGTGYASLTMLKDYPVTRLKIDRSFVSGVERSRKDQTIVEAIANLARGFSLDVIAEGIETREQAELMRRHCAEGQGYFFGRPMTARNFGELLKAVRHRADDGACRAHERKAAS</sequence>
<dbReference type="PROSITE" id="PS50112">
    <property type="entry name" value="PAS"/>
    <property type="match status" value="1"/>
</dbReference>